<proteinExistence type="predicted"/>
<dbReference type="STRING" id="927083.DB32_006652"/>
<sequence>MRQLLALALVGTLASSLSACGDDRPPVVPQDGGARDASRGDGGGSDLDAAIPDGGGMDGALPDGALPDDAGTPTDAPPGDAMKMDAGPAEPDAATDGGTCTDLCPCPRPAPACTGDATCAAGERCIEDVCGTARCHPAGAPCGALADCPAGSACVGGTCQRPVAGCVDSRECPAGFECEGGTCVDRRVPCVEVEDCPRGYVCRIPTSTLGGGFCARVHRPCASDAGCADFPGGRCVDVDLDGSLECSIPSAACATNADCDPGTVCTVFPVSRASECTRYGGLCRTAAECSDETPAECVDLSGQGQPECARPAGTCDSPSDCPPRQVCATFDRESPPRCIAGSAM</sequence>
<gene>
    <name evidence="3" type="ORF">DB32_006652</name>
</gene>
<dbReference type="Proteomes" id="UP000034883">
    <property type="component" value="Chromosome"/>
</dbReference>
<feature type="chain" id="PRO_5002512466" evidence="2">
    <location>
        <begin position="20"/>
        <end position="344"/>
    </location>
</feature>
<evidence type="ECO:0000256" key="2">
    <source>
        <dbReference type="SAM" id="SignalP"/>
    </source>
</evidence>
<evidence type="ECO:0000313" key="4">
    <source>
        <dbReference type="Proteomes" id="UP000034883"/>
    </source>
</evidence>
<accession>A0A0F6YMP4</accession>
<feature type="compositionally biased region" description="Low complexity" evidence="1">
    <location>
        <begin position="65"/>
        <end position="81"/>
    </location>
</feature>
<protein>
    <submittedName>
        <fullName evidence="3">Tryptophan synthase alpha chain</fullName>
    </submittedName>
</protein>
<evidence type="ECO:0000313" key="3">
    <source>
        <dbReference type="EMBL" id="AKF09503.1"/>
    </source>
</evidence>
<dbReference type="EMBL" id="CP011125">
    <property type="protein sequence ID" value="AKF09503.1"/>
    <property type="molecule type" value="Genomic_DNA"/>
</dbReference>
<dbReference type="PROSITE" id="PS51257">
    <property type="entry name" value="PROKAR_LIPOPROTEIN"/>
    <property type="match status" value="1"/>
</dbReference>
<feature type="region of interest" description="Disordered" evidence="1">
    <location>
        <begin position="18"/>
        <end position="91"/>
    </location>
</feature>
<dbReference type="OrthoDB" id="5485835at2"/>
<dbReference type="KEGG" id="samy:DB32_006652"/>
<dbReference type="RefSeq" id="WP_053236542.1">
    <property type="nucleotide sequence ID" value="NZ_CP011125.1"/>
</dbReference>
<keyword evidence="2" id="KW-0732">Signal</keyword>
<keyword evidence="4" id="KW-1185">Reference proteome</keyword>
<name>A0A0F6YMP4_9BACT</name>
<reference evidence="3 4" key="1">
    <citation type="submission" date="2015-03" db="EMBL/GenBank/DDBJ databases">
        <title>Genome assembly of Sandaracinus amylolyticus DSM 53668.</title>
        <authorList>
            <person name="Sharma G."/>
            <person name="Subramanian S."/>
        </authorList>
    </citation>
    <scope>NUCLEOTIDE SEQUENCE [LARGE SCALE GENOMIC DNA]</scope>
    <source>
        <strain evidence="3 4">DSM 53668</strain>
    </source>
</reference>
<dbReference type="AlphaFoldDB" id="A0A0F6YMP4"/>
<organism evidence="3 4">
    <name type="scientific">Sandaracinus amylolyticus</name>
    <dbReference type="NCBI Taxonomy" id="927083"/>
    <lineage>
        <taxon>Bacteria</taxon>
        <taxon>Pseudomonadati</taxon>
        <taxon>Myxococcota</taxon>
        <taxon>Polyangia</taxon>
        <taxon>Polyangiales</taxon>
        <taxon>Sandaracinaceae</taxon>
        <taxon>Sandaracinus</taxon>
    </lineage>
</organism>
<evidence type="ECO:0000256" key="1">
    <source>
        <dbReference type="SAM" id="MobiDB-lite"/>
    </source>
</evidence>
<feature type="signal peptide" evidence="2">
    <location>
        <begin position="1"/>
        <end position="19"/>
    </location>
</feature>